<dbReference type="AlphaFoldDB" id="X6N7P1"/>
<keyword evidence="3" id="KW-1185">Reference proteome</keyword>
<gene>
    <name evidence="2" type="ORF">RFI_15299</name>
</gene>
<organism evidence="2 3">
    <name type="scientific">Reticulomyxa filosa</name>
    <dbReference type="NCBI Taxonomy" id="46433"/>
    <lineage>
        <taxon>Eukaryota</taxon>
        <taxon>Sar</taxon>
        <taxon>Rhizaria</taxon>
        <taxon>Retaria</taxon>
        <taxon>Foraminifera</taxon>
        <taxon>Monothalamids</taxon>
        <taxon>Reticulomyxidae</taxon>
        <taxon>Reticulomyxa</taxon>
    </lineage>
</organism>
<keyword evidence="1" id="KW-0472">Membrane</keyword>
<protein>
    <submittedName>
        <fullName evidence="2">Uncharacterized protein</fullName>
    </submittedName>
</protein>
<dbReference type="EMBL" id="ASPP01011200">
    <property type="protein sequence ID" value="ETO21903.1"/>
    <property type="molecule type" value="Genomic_DNA"/>
</dbReference>
<comment type="caution">
    <text evidence="2">The sequence shown here is derived from an EMBL/GenBank/DDBJ whole genome shotgun (WGS) entry which is preliminary data.</text>
</comment>
<evidence type="ECO:0000313" key="3">
    <source>
        <dbReference type="Proteomes" id="UP000023152"/>
    </source>
</evidence>
<keyword evidence="1" id="KW-1133">Transmembrane helix</keyword>
<name>X6N7P1_RETFI</name>
<evidence type="ECO:0000313" key="2">
    <source>
        <dbReference type="EMBL" id="ETO21903.1"/>
    </source>
</evidence>
<keyword evidence="1" id="KW-0812">Transmembrane</keyword>
<proteinExistence type="predicted"/>
<sequence length="142" mass="16664">MLIVVDNNNNNNKYIYIFVCFYLFIINYLHIFMHRPAVTVNYLYCRRLDYAAFGEAIFLHVLRRNETLLNIANGHFWCFTGIPNVVMHLMSHVLTFSTSAQLSLRESHLRQKLNQVDAAFPLYSDHDVPVISLVVNYFLFSL</sequence>
<evidence type="ECO:0000256" key="1">
    <source>
        <dbReference type="SAM" id="Phobius"/>
    </source>
</evidence>
<feature type="transmembrane region" description="Helical" evidence="1">
    <location>
        <begin position="14"/>
        <end position="33"/>
    </location>
</feature>
<reference evidence="2 3" key="1">
    <citation type="journal article" date="2013" name="Curr. Biol.">
        <title>The Genome of the Foraminiferan Reticulomyxa filosa.</title>
        <authorList>
            <person name="Glockner G."/>
            <person name="Hulsmann N."/>
            <person name="Schleicher M."/>
            <person name="Noegel A.A."/>
            <person name="Eichinger L."/>
            <person name="Gallinger C."/>
            <person name="Pawlowski J."/>
            <person name="Sierra R."/>
            <person name="Euteneuer U."/>
            <person name="Pillet L."/>
            <person name="Moustafa A."/>
            <person name="Platzer M."/>
            <person name="Groth M."/>
            <person name="Szafranski K."/>
            <person name="Schliwa M."/>
        </authorList>
    </citation>
    <scope>NUCLEOTIDE SEQUENCE [LARGE SCALE GENOMIC DNA]</scope>
</reference>
<accession>X6N7P1</accession>
<dbReference type="Proteomes" id="UP000023152">
    <property type="component" value="Unassembled WGS sequence"/>
</dbReference>